<dbReference type="Gramene" id="PRQ55675">
    <property type="protein sequence ID" value="PRQ55675"/>
    <property type="gene ID" value="RchiOBHm_Chr1g0327211"/>
</dbReference>
<dbReference type="PANTHER" id="PTHR31973:SF187">
    <property type="entry name" value="MUTATOR TRANSPOSASE MUDRA PROTEIN"/>
    <property type="match status" value="1"/>
</dbReference>
<protein>
    <recommendedName>
        <fullName evidence="3">MULE transposase domain-containing protein</fullName>
    </recommendedName>
</protein>
<gene>
    <name evidence="1" type="ORF">RchiOBHm_Chr1g0327211</name>
</gene>
<evidence type="ECO:0008006" key="3">
    <source>
        <dbReference type="Google" id="ProtNLM"/>
    </source>
</evidence>
<dbReference type="Proteomes" id="UP000238479">
    <property type="component" value="Chromosome 1"/>
</dbReference>
<reference evidence="1 2" key="1">
    <citation type="journal article" date="2018" name="Nat. Genet.">
        <title>The Rosa genome provides new insights in the design of modern roses.</title>
        <authorList>
            <person name="Bendahmane M."/>
        </authorList>
    </citation>
    <scope>NUCLEOTIDE SEQUENCE [LARGE SCALE GENOMIC DNA]</scope>
    <source>
        <strain evidence="2">cv. Old Blush</strain>
    </source>
</reference>
<name>A0A2P6SAI4_ROSCH</name>
<dbReference type="AlphaFoldDB" id="A0A2P6SAI4"/>
<dbReference type="STRING" id="74649.A0A2P6SAI4"/>
<dbReference type="EMBL" id="PDCK01000039">
    <property type="protein sequence ID" value="PRQ55675.1"/>
    <property type="molecule type" value="Genomic_DNA"/>
</dbReference>
<keyword evidence="2" id="KW-1185">Reference proteome</keyword>
<comment type="caution">
    <text evidence="1">The sequence shown here is derived from an EMBL/GenBank/DDBJ whole genome shotgun (WGS) entry which is preliminary data.</text>
</comment>
<accession>A0A2P6SAI4</accession>
<sequence>MRRVTFISDRHVGLVSAFPRVFPNNPHGFCFRHLMANLSDKFPAGSYLKDRIPYLFMCCAYSRTPEMYEFNMEILRSEGGDIVAQFLEDLPKENWCMAYFNGERFGEMTNNLAESFNNW</sequence>
<organism evidence="1 2">
    <name type="scientific">Rosa chinensis</name>
    <name type="common">China rose</name>
    <dbReference type="NCBI Taxonomy" id="74649"/>
    <lineage>
        <taxon>Eukaryota</taxon>
        <taxon>Viridiplantae</taxon>
        <taxon>Streptophyta</taxon>
        <taxon>Embryophyta</taxon>
        <taxon>Tracheophyta</taxon>
        <taxon>Spermatophyta</taxon>
        <taxon>Magnoliopsida</taxon>
        <taxon>eudicotyledons</taxon>
        <taxon>Gunneridae</taxon>
        <taxon>Pentapetalae</taxon>
        <taxon>rosids</taxon>
        <taxon>fabids</taxon>
        <taxon>Rosales</taxon>
        <taxon>Rosaceae</taxon>
        <taxon>Rosoideae</taxon>
        <taxon>Rosoideae incertae sedis</taxon>
        <taxon>Rosa</taxon>
    </lineage>
</organism>
<proteinExistence type="predicted"/>
<evidence type="ECO:0000313" key="1">
    <source>
        <dbReference type="EMBL" id="PRQ55675.1"/>
    </source>
</evidence>
<evidence type="ECO:0000313" key="2">
    <source>
        <dbReference type="Proteomes" id="UP000238479"/>
    </source>
</evidence>
<dbReference type="PANTHER" id="PTHR31973">
    <property type="entry name" value="POLYPROTEIN, PUTATIVE-RELATED"/>
    <property type="match status" value="1"/>
</dbReference>